<accession>A0ABQ4S375</accession>
<protein>
    <submittedName>
        <fullName evidence="1">Uncharacterized protein</fullName>
    </submittedName>
</protein>
<comment type="caution">
    <text evidence="1">The sequence shown here is derived from an EMBL/GenBank/DDBJ whole genome shotgun (WGS) entry which is preliminary data.</text>
</comment>
<name>A0ABQ4S375_9HYPH</name>
<dbReference type="Proteomes" id="UP001055125">
    <property type="component" value="Unassembled WGS sequence"/>
</dbReference>
<keyword evidence="2" id="KW-1185">Reference proteome</keyword>
<dbReference type="EMBL" id="BPQP01000089">
    <property type="protein sequence ID" value="GJD97496.1"/>
    <property type="molecule type" value="Genomic_DNA"/>
</dbReference>
<reference evidence="1" key="2">
    <citation type="submission" date="2021-08" db="EMBL/GenBank/DDBJ databases">
        <authorList>
            <person name="Tani A."/>
            <person name="Ola A."/>
            <person name="Ogura Y."/>
            <person name="Katsura K."/>
            <person name="Hayashi T."/>
        </authorList>
    </citation>
    <scope>NUCLEOTIDE SEQUENCE</scope>
    <source>
        <strain evidence="1">DSM 19015</strain>
    </source>
</reference>
<evidence type="ECO:0000313" key="2">
    <source>
        <dbReference type="Proteomes" id="UP001055125"/>
    </source>
</evidence>
<proteinExistence type="predicted"/>
<sequence>MSLTRRELSHVLAEPHYSVRGLMLLGAPHEGQGREAVFSPMTLASWCEAEARRTGDREAAARWHRRALRLAAHAAQDE</sequence>
<reference evidence="1" key="1">
    <citation type="journal article" date="2021" name="Front. Microbiol.">
        <title>Comprehensive Comparative Genomics and Phenotyping of Methylobacterium Species.</title>
        <authorList>
            <person name="Alessa O."/>
            <person name="Ogura Y."/>
            <person name="Fujitani Y."/>
            <person name="Takami H."/>
            <person name="Hayashi T."/>
            <person name="Sahin N."/>
            <person name="Tani A."/>
        </authorList>
    </citation>
    <scope>NUCLEOTIDE SEQUENCE</scope>
    <source>
        <strain evidence="1">DSM 19015</strain>
    </source>
</reference>
<dbReference type="RefSeq" id="WP_238246554.1">
    <property type="nucleotide sequence ID" value="NZ_BPQP01000089.1"/>
</dbReference>
<organism evidence="1 2">
    <name type="scientific">Methylobacterium iners</name>
    <dbReference type="NCBI Taxonomy" id="418707"/>
    <lineage>
        <taxon>Bacteria</taxon>
        <taxon>Pseudomonadati</taxon>
        <taxon>Pseudomonadota</taxon>
        <taxon>Alphaproteobacteria</taxon>
        <taxon>Hyphomicrobiales</taxon>
        <taxon>Methylobacteriaceae</taxon>
        <taxon>Methylobacterium</taxon>
    </lineage>
</organism>
<gene>
    <name evidence="1" type="ORF">OCOJLMKI_4727</name>
</gene>
<evidence type="ECO:0000313" key="1">
    <source>
        <dbReference type="EMBL" id="GJD97496.1"/>
    </source>
</evidence>